<dbReference type="EMBL" id="JBHSDU010000015">
    <property type="protein sequence ID" value="MFC4314208.1"/>
    <property type="molecule type" value="Genomic_DNA"/>
</dbReference>
<accession>A0ABV8T5G7</accession>
<proteinExistence type="predicted"/>
<keyword evidence="2" id="KW-1185">Reference proteome</keyword>
<protein>
    <submittedName>
        <fullName evidence="1">Uncharacterized protein</fullName>
    </submittedName>
</protein>
<dbReference type="Gene3D" id="2.60.120.10">
    <property type="entry name" value="Jelly Rolls"/>
    <property type="match status" value="1"/>
</dbReference>
<name>A0ABV8T5G7_9GAMM</name>
<sequence length="66" mass="7735">MVRMRTGCVVPFHWHTPSEEIVILQGALSYQDALTADYQRFKLNSFLVKQIAPAERVTYSPQREYF</sequence>
<dbReference type="InterPro" id="IPR014710">
    <property type="entry name" value="RmlC-like_jellyroll"/>
</dbReference>
<comment type="caution">
    <text evidence="1">The sequence shown here is derived from an EMBL/GenBank/DDBJ whole genome shotgun (WGS) entry which is preliminary data.</text>
</comment>
<organism evidence="1 2">
    <name type="scientific">Steroidobacter flavus</name>
    <dbReference type="NCBI Taxonomy" id="1842136"/>
    <lineage>
        <taxon>Bacteria</taxon>
        <taxon>Pseudomonadati</taxon>
        <taxon>Pseudomonadota</taxon>
        <taxon>Gammaproteobacteria</taxon>
        <taxon>Steroidobacterales</taxon>
        <taxon>Steroidobacteraceae</taxon>
        <taxon>Steroidobacter</taxon>
    </lineage>
</organism>
<reference evidence="2" key="1">
    <citation type="journal article" date="2019" name="Int. J. Syst. Evol. Microbiol.">
        <title>The Global Catalogue of Microorganisms (GCM) 10K type strain sequencing project: providing services to taxonomists for standard genome sequencing and annotation.</title>
        <authorList>
            <consortium name="The Broad Institute Genomics Platform"/>
            <consortium name="The Broad Institute Genome Sequencing Center for Infectious Disease"/>
            <person name="Wu L."/>
            <person name="Ma J."/>
        </authorList>
    </citation>
    <scope>NUCLEOTIDE SEQUENCE [LARGE SCALE GENOMIC DNA]</scope>
    <source>
        <strain evidence="2">CGMCC 1.10759</strain>
    </source>
</reference>
<dbReference type="SUPFAM" id="SSF51182">
    <property type="entry name" value="RmlC-like cupins"/>
    <property type="match status" value="1"/>
</dbReference>
<dbReference type="InterPro" id="IPR011051">
    <property type="entry name" value="RmlC_Cupin_sf"/>
</dbReference>
<evidence type="ECO:0000313" key="2">
    <source>
        <dbReference type="Proteomes" id="UP001595904"/>
    </source>
</evidence>
<evidence type="ECO:0000313" key="1">
    <source>
        <dbReference type="EMBL" id="MFC4314208.1"/>
    </source>
</evidence>
<gene>
    <name evidence="1" type="ORF">ACFPN2_34400</name>
</gene>
<dbReference type="Proteomes" id="UP001595904">
    <property type="component" value="Unassembled WGS sequence"/>
</dbReference>